<name>A0A1H0ZSD7_9MICO</name>
<feature type="region of interest" description="Disordered" evidence="1">
    <location>
        <begin position="272"/>
        <end position="309"/>
    </location>
</feature>
<dbReference type="Proteomes" id="UP000182690">
    <property type="component" value="Unassembled WGS sequence"/>
</dbReference>
<dbReference type="PANTHER" id="PTHR21666:SF270">
    <property type="entry name" value="MUREIN HYDROLASE ACTIVATOR ENVC"/>
    <property type="match status" value="1"/>
</dbReference>
<organism evidence="3 4">
    <name type="scientific">Leucobacter chromiiresistens</name>
    <dbReference type="NCBI Taxonomy" id="1079994"/>
    <lineage>
        <taxon>Bacteria</taxon>
        <taxon>Bacillati</taxon>
        <taxon>Actinomycetota</taxon>
        <taxon>Actinomycetes</taxon>
        <taxon>Micrococcales</taxon>
        <taxon>Microbacteriaceae</taxon>
        <taxon>Leucobacter</taxon>
    </lineage>
</organism>
<dbReference type="AlphaFoldDB" id="A0A1H0ZSD7"/>
<dbReference type="GO" id="GO:0004222">
    <property type="term" value="F:metalloendopeptidase activity"/>
    <property type="evidence" value="ECO:0007669"/>
    <property type="project" value="TreeGrafter"/>
</dbReference>
<dbReference type="InterPro" id="IPR016047">
    <property type="entry name" value="M23ase_b-sheet_dom"/>
</dbReference>
<sequence length="309" mass="32549">MPERVDPLPSTKDRMTHSAPLRDAPSVDEPTDRAALGPSVTSPRLAHVPDAAPPATASQRRPRAAAARVFASVSVCGLVATLALPLVQQPDSADAAAANQRLFSEVSIDDLPSSLADIDVVDTDAPSPVGYSFRARSVVNYPFATPVALTDPFGYRTAPVEQFHDAQDFGAAAGTEILAIADGIVSEAGEATDGCGFALTIDHEIDGKEVTSRYCHMQTDSHSWEVGDRIRMGEIAGRVGSTGISFGAHLHLALRVDDKPVDPMPFLAKYYRTDRTDRTDRTEPTTPATGAGAAQSPGGQTVEGESTGE</sequence>
<protein>
    <submittedName>
        <fullName evidence="3">Murein DD-endopeptidase MepM and murein hydrolase activator NlpD, contain LysM domain</fullName>
    </submittedName>
</protein>
<dbReference type="SUPFAM" id="SSF51261">
    <property type="entry name" value="Duplicated hybrid motif"/>
    <property type="match status" value="1"/>
</dbReference>
<dbReference type="InterPro" id="IPR011055">
    <property type="entry name" value="Dup_hybrid_motif"/>
</dbReference>
<feature type="compositionally biased region" description="Basic and acidic residues" evidence="1">
    <location>
        <begin position="272"/>
        <end position="283"/>
    </location>
</feature>
<dbReference type="STRING" id="1079994.SAMN04488565_2022"/>
<evidence type="ECO:0000313" key="4">
    <source>
        <dbReference type="Proteomes" id="UP000182690"/>
    </source>
</evidence>
<feature type="compositionally biased region" description="Low complexity" evidence="1">
    <location>
        <begin position="284"/>
        <end position="300"/>
    </location>
</feature>
<evidence type="ECO:0000313" key="3">
    <source>
        <dbReference type="EMBL" id="SDQ30318.1"/>
    </source>
</evidence>
<proteinExistence type="predicted"/>
<dbReference type="PANTHER" id="PTHR21666">
    <property type="entry name" value="PEPTIDASE-RELATED"/>
    <property type="match status" value="1"/>
</dbReference>
<keyword evidence="3" id="KW-0378">Hydrolase</keyword>
<dbReference type="RefSeq" id="WP_010157248.1">
    <property type="nucleotide sequence ID" value="NZ_FNKB01000001.1"/>
</dbReference>
<feature type="region of interest" description="Disordered" evidence="1">
    <location>
        <begin position="1"/>
        <end position="60"/>
    </location>
</feature>
<dbReference type="Pfam" id="PF01551">
    <property type="entry name" value="Peptidase_M23"/>
    <property type="match status" value="1"/>
</dbReference>
<accession>A0A1H0ZSD7</accession>
<gene>
    <name evidence="3" type="ORF">SAMN04488565_2022</name>
</gene>
<feature type="compositionally biased region" description="Basic and acidic residues" evidence="1">
    <location>
        <begin position="1"/>
        <end position="16"/>
    </location>
</feature>
<dbReference type="eggNOG" id="COG0739">
    <property type="taxonomic scope" value="Bacteria"/>
</dbReference>
<evidence type="ECO:0000259" key="2">
    <source>
        <dbReference type="Pfam" id="PF01551"/>
    </source>
</evidence>
<dbReference type="InterPro" id="IPR050570">
    <property type="entry name" value="Cell_wall_metabolism_enzyme"/>
</dbReference>
<evidence type="ECO:0000256" key="1">
    <source>
        <dbReference type="SAM" id="MobiDB-lite"/>
    </source>
</evidence>
<dbReference type="CDD" id="cd12797">
    <property type="entry name" value="M23_peptidase"/>
    <property type="match status" value="1"/>
</dbReference>
<dbReference type="EMBL" id="FNKB01000001">
    <property type="protein sequence ID" value="SDQ30318.1"/>
    <property type="molecule type" value="Genomic_DNA"/>
</dbReference>
<dbReference type="Gene3D" id="2.70.70.10">
    <property type="entry name" value="Glucose Permease (Domain IIA)"/>
    <property type="match status" value="1"/>
</dbReference>
<reference evidence="3 4" key="1">
    <citation type="submission" date="2016-10" db="EMBL/GenBank/DDBJ databases">
        <authorList>
            <person name="de Groot N.N."/>
        </authorList>
    </citation>
    <scope>NUCLEOTIDE SEQUENCE [LARGE SCALE GENOMIC DNA]</scope>
    <source>
        <strain evidence="3 4">DSM 22788</strain>
    </source>
</reference>
<feature type="domain" description="M23ase beta-sheet core" evidence="2">
    <location>
        <begin position="163"/>
        <end position="263"/>
    </location>
</feature>